<protein>
    <submittedName>
        <fullName evidence="1">Uncharacterized protein</fullName>
    </submittedName>
</protein>
<dbReference type="Proteomes" id="UP000436181">
    <property type="component" value="Unassembled WGS sequence"/>
</dbReference>
<keyword evidence="2" id="KW-1185">Reference proteome</keyword>
<gene>
    <name evidence="1" type="ORF">F8377_01555</name>
</gene>
<sequence>MRPIIMDADTGRELWTGEDCADHVGITPATWRNYSANHRTPAYVATILGKTRLWDAEDVKAWHANRPGSPVKNHPTAHGKH</sequence>
<evidence type="ECO:0000313" key="2">
    <source>
        <dbReference type="Proteomes" id="UP000436181"/>
    </source>
</evidence>
<reference evidence="1 2" key="1">
    <citation type="submission" date="2019-10" db="EMBL/GenBank/DDBJ databases">
        <title>Corynebacterium sp novel species isolated from the respiratory tract of Marmot.</title>
        <authorList>
            <person name="Zhang G."/>
        </authorList>
    </citation>
    <scope>NUCLEOTIDE SEQUENCE [LARGE SCALE GENOMIC DNA]</scope>
    <source>
        <strain evidence="1 2">336</strain>
    </source>
</reference>
<comment type="caution">
    <text evidence="1">The sequence shown here is derived from an EMBL/GenBank/DDBJ whole genome shotgun (WGS) entry which is preliminary data.</text>
</comment>
<proteinExistence type="predicted"/>
<name>A0ABQ6VEN8_9CORY</name>
<evidence type="ECO:0000313" key="1">
    <source>
        <dbReference type="EMBL" id="KAB3522884.1"/>
    </source>
</evidence>
<dbReference type="EMBL" id="WBZJ01000001">
    <property type="protein sequence ID" value="KAB3522884.1"/>
    <property type="molecule type" value="Genomic_DNA"/>
</dbReference>
<accession>A0ABQ6VEN8</accession>
<organism evidence="1 2">
    <name type="scientific">Corynebacterium zhongnanshanii</name>
    <dbReference type="NCBI Taxonomy" id="2768834"/>
    <lineage>
        <taxon>Bacteria</taxon>
        <taxon>Bacillati</taxon>
        <taxon>Actinomycetota</taxon>
        <taxon>Actinomycetes</taxon>
        <taxon>Mycobacteriales</taxon>
        <taxon>Corynebacteriaceae</taxon>
        <taxon>Corynebacterium</taxon>
    </lineage>
</organism>